<feature type="domain" description="DUF2061" evidence="2">
    <location>
        <begin position="8"/>
        <end position="59"/>
    </location>
</feature>
<evidence type="ECO:0000256" key="1">
    <source>
        <dbReference type="SAM" id="Phobius"/>
    </source>
</evidence>
<evidence type="ECO:0000313" key="4">
    <source>
        <dbReference type="Proteomes" id="UP000244924"/>
    </source>
</evidence>
<evidence type="ECO:0000313" key="3">
    <source>
        <dbReference type="EMBL" id="SPH17175.1"/>
    </source>
</evidence>
<keyword evidence="1" id="KW-0472">Membrane</keyword>
<dbReference type="RefSeq" id="WP_108851647.1">
    <property type="nucleotide sequence ID" value="NZ_OMOQ01000001.1"/>
</dbReference>
<dbReference type="Proteomes" id="UP000244924">
    <property type="component" value="Unassembled WGS sequence"/>
</dbReference>
<dbReference type="InterPro" id="IPR018638">
    <property type="entry name" value="DUF2061_membrane"/>
</dbReference>
<keyword evidence="4" id="KW-1185">Reference proteome</keyword>
<reference evidence="3 4" key="1">
    <citation type="submission" date="2018-03" db="EMBL/GenBank/DDBJ databases">
        <authorList>
            <person name="Keele B.F."/>
        </authorList>
    </citation>
    <scope>NUCLEOTIDE SEQUENCE [LARGE SCALE GENOMIC DNA]</scope>
    <source>
        <strain evidence="3 4">CECT 8626</strain>
    </source>
</reference>
<organism evidence="3 4">
    <name type="scientific">Albidovulum aquaemixtae</name>
    <dbReference type="NCBI Taxonomy" id="1542388"/>
    <lineage>
        <taxon>Bacteria</taxon>
        <taxon>Pseudomonadati</taxon>
        <taxon>Pseudomonadota</taxon>
        <taxon>Alphaproteobacteria</taxon>
        <taxon>Rhodobacterales</taxon>
        <taxon>Paracoccaceae</taxon>
        <taxon>Albidovulum</taxon>
    </lineage>
</organism>
<keyword evidence="1" id="KW-1133">Transmembrane helix</keyword>
<keyword evidence="1" id="KW-0812">Transmembrane</keyword>
<feature type="transmembrane region" description="Helical" evidence="1">
    <location>
        <begin position="35"/>
        <end position="54"/>
    </location>
</feature>
<dbReference type="OrthoDB" id="197461at2"/>
<name>A0A2R8B3K5_9RHOB</name>
<proteinExistence type="predicted"/>
<protein>
    <recommendedName>
        <fullName evidence="2">DUF2061 domain-containing protein</fullName>
    </recommendedName>
</protein>
<dbReference type="AlphaFoldDB" id="A0A2R8B3K5"/>
<evidence type="ECO:0000259" key="2">
    <source>
        <dbReference type="Pfam" id="PF09834"/>
    </source>
</evidence>
<dbReference type="Pfam" id="PF09834">
    <property type="entry name" value="DUF2061"/>
    <property type="match status" value="1"/>
</dbReference>
<accession>A0A2R8B3K5</accession>
<sequence>MDTGKRTILKAILWNTLGLAMMSVVGFVMTGSVFLGGTIALTNTMIGLLTYILYERIWSRIAWGRHV</sequence>
<dbReference type="EMBL" id="OMOQ01000001">
    <property type="protein sequence ID" value="SPH17175.1"/>
    <property type="molecule type" value="Genomic_DNA"/>
</dbReference>
<gene>
    <name evidence="3" type="ORF">DEA8626_00691</name>
</gene>
<feature type="transmembrane region" description="Helical" evidence="1">
    <location>
        <begin position="12"/>
        <end position="29"/>
    </location>
</feature>